<feature type="domain" description="ACB" evidence="4">
    <location>
        <begin position="13"/>
        <end position="102"/>
    </location>
</feature>
<organism evidence="5 6">
    <name type="scientific">Helicostylum pulchrum</name>
    <dbReference type="NCBI Taxonomy" id="562976"/>
    <lineage>
        <taxon>Eukaryota</taxon>
        <taxon>Fungi</taxon>
        <taxon>Fungi incertae sedis</taxon>
        <taxon>Mucoromycota</taxon>
        <taxon>Mucoromycotina</taxon>
        <taxon>Mucoromycetes</taxon>
        <taxon>Mucorales</taxon>
        <taxon>Mucorineae</taxon>
        <taxon>Mucoraceae</taxon>
        <taxon>Helicostylum</taxon>
    </lineage>
</organism>
<dbReference type="EMBL" id="BAABUJ010000037">
    <property type="protein sequence ID" value="GAA5804658.1"/>
    <property type="molecule type" value="Genomic_DNA"/>
</dbReference>
<dbReference type="InterPro" id="IPR014352">
    <property type="entry name" value="FERM/acyl-CoA-bd_prot_sf"/>
</dbReference>
<feature type="transmembrane region" description="Helical" evidence="3">
    <location>
        <begin position="466"/>
        <end position="488"/>
    </location>
</feature>
<keyword evidence="3" id="KW-0472">Membrane</keyword>
<feature type="region of interest" description="Disordered" evidence="2">
    <location>
        <begin position="428"/>
        <end position="447"/>
    </location>
</feature>
<dbReference type="PRINTS" id="PR00689">
    <property type="entry name" value="ACOABINDINGP"/>
</dbReference>
<dbReference type="PANTHER" id="PTHR23310:SF133">
    <property type="entry name" value="COA BINDING PROTEIN, PUTATIVE (AFU_ORTHOLOGUE AFUA_1G12300)-RELATED"/>
    <property type="match status" value="1"/>
</dbReference>
<keyword evidence="3" id="KW-0812">Transmembrane</keyword>
<evidence type="ECO:0000259" key="4">
    <source>
        <dbReference type="PROSITE" id="PS51228"/>
    </source>
</evidence>
<gene>
    <name evidence="5" type="ORF">HPULCUR_010160</name>
</gene>
<accession>A0ABP9YCH3</accession>
<evidence type="ECO:0000256" key="1">
    <source>
        <dbReference type="ARBA" id="ARBA00023121"/>
    </source>
</evidence>
<dbReference type="PANTHER" id="PTHR23310">
    <property type="entry name" value="ACYL-COA-BINDING PROTEIN, ACBP"/>
    <property type="match status" value="1"/>
</dbReference>
<dbReference type="Proteomes" id="UP001476247">
    <property type="component" value="Unassembled WGS sequence"/>
</dbReference>
<feature type="compositionally biased region" description="Polar residues" evidence="2">
    <location>
        <begin position="209"/>
        <end position="218"/>
    </location>
</feature>
<feature type="compositionally biased region" description="Polar residues" evidence="2">
    <location>
        <begin position="159"/>
        <end position="168"/>
    </location>
</feature>
<dbReference type="InterPro" id="IPR000582">
    <property type="entry name" value="Acyl-CoA-binding_protein"/>
</dbReference>
<evidence type="ECO:0000256" key="3">
    <source>
        <dbReference type="SAM" id="Phobius"/>
    </source>
</evidence>
<feature type="region of interest" description="Disordered" evidence="2">
    <location>
        <begin position="255"/>
        <end position="326"/>
    </location>
</feature>
<name>A0ABP9YCH3_9FUNG</name>
<protein>
    <recommendedName>
        <fullName evidence="4">ACB domain-containing protein</fullName>
    </recommendedName>
</protein>
<feature type="region of interest" description="Disordered" evidence="2">
    <location>
        <begin position="355"/>
        <end position="380"/>
    </location>
</feature>
<reference evidence="5 6" key="1">
    <citation type="submission" date="2024-04" db="EMBL/GenBank/DDBJ databases">
        <title>genome sequences of Mucor flavus KT1a and Helicostylum pulchrum KT1b strains isolation_sourced from the surface of a dry-aged beef.</title>
        <authorList>
            <person name="Toyotome T."/>
            <person name="Hosono M."/>
            <person name="Torimaru M."/>
            <person name="Fukuda K."/>
            <person name="Mikami N."/>
        </authorList>
    </citation>
    <scope>NUCLEOTIDE SEQUENCE [LARGE SCALE GENOMIC DNA]</scope>
    <source>
        <strain evidence="5 6">KT1b</strain>
    </source>
</reference>
<dbReference type="InterPro" id="IPR035984">
    <property type="entry name" value="Acyl-CoA-binding_sf"/>
</dbReference>
<keyword evidence="3" id="KW-1133">Transmembrane helix</keyword>
<feature type="region of interest" description="Disordered" evidence="2">
    <location>
        <begin position="120"/>
        <end position="232"/>
    </location>
</feature>
<feature type="compositionally biased region" description="Polar residues" evidence="2">
    <location>
        <begin position="365"/>
        <end position="380"/>
    </location>
</feature>
<feature type="compositionally biased region" description="Polar residues" evidence="2">
    <location>
        <begin position="176"/>
        <end position="203"/>
    </location>
</feature>
<dbReference type="Gene3D" id="1.20.80.10">
    <property type="match status" value="1"/>
</dbReference>
<evidence type="ECO:0000313" key="5">
    <source>
        <dbReference type="EMBL" id="GAA5804658.1"/>
    </source>
</evidence>
<keyword evidence="6" id="KW-1185">Reference proteome</keyword>
<proteinExistence type="predicted"/>
<dbReference type="PROSITE" id="PS51228">
    <property type="entry name" value="ACB_2"/>
    <property type="match status" value="1"/>
</dbReference>
<evidence type="ECO:0000313" key="6">
    <source>
        <dbReference type="Proteomes" id="UP001476247"/>
    </source>
</evidence>
<feature type="compositionally biased region" description="Polar residues" evidence="2">
    <location>
        <begin position="268"/>
        <end position="295"/>
    </location>
</feature>
<keyword evidence="1" id="KW-0446">Lipid-binding</keyword>
<dbReference type="Pfam" id="PF00887">
    <property type="entry name" value="ACBP"/>
    <property type="match status" value="1"/>
</dbReference>
<comment type="caution">
    <text evidence="5">The sequence shown here is derived from an EMBL/GenBank/DDBJ whole genome shotgun (WGS) entry which is preliminary data.</text>
</comment>
<sequence>MANIPPHYTDRFILQRYNKALHIVQNLPASSNFQPTKSQKLELYSLYKQVSQGDINTQRPGLFDVVGRAKWDAWKKLEGLTVLEARHIYVESLLRVAAEAYKKNIGREEAQQIIHTFAIMRPSGDDDSDDLDTDDTSNQEDDDDEDDEEEQAYLRDIQESSNGSSLRATAQDRQRLTSPVLSRSNNHRPSSVASVQTMVTAPTTRPPSAANSVTSGVRSTRFGPNNYRINEKRPQHMTPANKDTFIEEEFDHSVNPWQHIPTTTTTTHSNKNIPSTSSSEDSIENNNRSNNTKSSLLRLPSPMFNRQQRKSSLASPSPPPYPQHLQTMTPIHQYNQSPVPGSSTSSSVTATPQLHHIVPGDRSVYTPTDSRSVSRTQSRYDTSQQYTSVVALGPATKRALESLQNEIIALNERIDDLRKELVERDRQRAIKRKSDTEEETESESDDMGDGWKWVIKAALKYASVNLMTGFILFFILYKSGSPIAYAVLKQTGKYWQTFRLRALISNVVEDIDDSCEDEEYIDGSEDIDDGHEYEEDIVDSPNYESNGYNMKQGLRKFRNGARDLAKSQGLFANGNLQQLL</sequence>
<feature type="compositionally biased region" description="Acidic residues" evidence="2">
    <location>
        <begin position="436"/>
        <end position="447"/>
    </location>
</feature>
<feature type="compositionally biased region" description="Acidic residues" evidence="2">
    <location>
        <begin position="125"/>
        <end position="151"/>
    </location>
</feature>
<dbReference type="SUPFAM" id="SSF47027">
    <property type="entry name" value="Acyl-CoA binding protein"/>
    <property type="match status" value="1"/>
</dbReference>
<evidence type="ECO:0000256" key="2">
    <source>
        <dbReference type="SAM" id="MobiDB-lite"/>
    </source>
</evidence>